<dbReference type="PROSITE" id="PS50847">
    <property type="entry name" value="GRAM_POS_ANCHORING"/>
    <property type="match status" value="1"/>
</dbReference>
<dbReference type="Proteomes" id="UP000181860">
    <property type="component" value="Unassembled WGS sequence"/>
</dbReference>
<dbReference type="RefSeq" id="WP_013854696.1">
    <property type="nucleotide sequence ID" value="NZ_CP123735.1"/>
</dbReference>
<proteinExistence type="predicted"/>
<organism evidence="9 11">
    <name type="scientific">Lactobacillus kefiranofaciens</name>
    <dbReference type="NCBI Taxonomy" id="267818"/>
    <lineage>
        <taxon>Bacteria</taxon>
        <taxon>Bacillati</taxon>
        <taxon>Bacillota</taxon>
        <taxon>Bacilli</taxon>
        <taxon>Lactobacillales</taxon>
        <taxon>Lactobacillaceae</taxon>
        <taxon>Lactobacillus</taxon>
    </lineage>
</organism>
<dbReference type="InterPro" id="IPR019931">
    <property type="entry name" value="LPXTG_anchor"/>
</dbReference>
<reference evidence="9" key="3">
    <citation type="submission" date="2023-04" db="EMBL/GenBank/DDBJ databases">
        <authorList>
            <person name="Wang Y."/>
        </authorList>
    </citation>
    <scope>NUCLEOTIDE SEQUENCE</scope>
    <source>
        <strain evidence="9">ZW18</strain>
    </source>
</reference>
<keyword evidence="1" id="KW-0134">Cell wall</keyword>
<feature type="domain" description="Gram-positive cocci surface proteins LPxTG" evidence="7">
    <location>
        <begin position="11"/>
        <end position="50"/>
    </location>
</feature>
<keyword evidence="4" id="KW-0572">Peptidoglycan-anchor</keyword>
<dbReference type="EMBL" id="CP123735">
    <property type="protein sequence ID" value="WGO85612.1"/>
    <property type="molecule type" value="Genomic_DNA"/>
</dbReference>
<keyword evidence="3" id="KW-0732">Signal</keyword>
<reference evidence="9" key="2">
    <citation type="journal article" date="2022" name="Food Funct.">
        <title>Lactobacillus kefiranofaciens ZW18 from Kefir enhances the anti-tumor effect of anti-programmed cell death 1 (PD-1) immunotherapy by modulating the gut microbiota.</title>
        <authorList>
            <person name="Zhao J."/>
            <person name="Wang Y."/>
            <person name="Wang J."/>
            <person name="Lv M."/>
            <person name="Zhou C."/>
            <person name="Jia L."/>
            <person name="Geng W."/>
        </authorList>
    </citation>
    <scope>NUCLEOTIDE SEQUENCE</scope>
    <source>
        <strain evidence="9">ZW18</strain>
    </source>
</reference>
<feature type="transmembrane region" description="Helical" evidence="6">
    <location>
        <begin position="22"/>
        <end position="41"/>
    </location>
</feature>
<protein>
    <submittedName>
        <fullName evidence="9">LPXTG cell wall anchor domain-containing protein</fullName>
    </submittedName>
    <submittedName>
        <fullName evidence="8">LPXTG-motif cell wall anchor domain-containing protein</fullName>
    </submittedName>
</protein>
<dbReference type="AlphaFoldDB" id="A0AAX3UD74"/>
<evidence type="ECO:0000256" key="3">
    <source>
        <dbReference type="ARBA" id="ARBA00022729"/>
    </source>
</evidence>
<evidence type="ECO:0000313" key="10">
    <source>
        <dbReference type="Proteomes" id="UP000181860"/>
    </source>
</evidence>
<gene>
    <name evidence="9" type="ORF">QEJ78_09755</name>
    <name evidence="8" type="ORF">SAMN02983011_01132</name>
</gene>
<evidence type="ECO:0000313" key="8">
    <source>
        <dbReference type="EMBL" id="SDA52674.1"/>
    </source>
</evidence>
<dbReference type="NCBIfam" id="TIGR01167">
    <property type="entry name" value="LPXTG_anchor"/>
    <property type="match status" value="1"/>
</dbReference>
<keyword evidence="10" id="KW-1185">Reference proteome</keyword>
<evidence type="ECO:0000256" key="5">
    <source>
        <dbReference type="SAM" id="MobiDB-lite"/>
    </source>
</evidence>
<dbReference type="Pfam" id="PF00746">
    <property type="entry name" value="Gram_pos_anchor"/>
    <property type="match status" value="1"/>
</dbReference>
<evidence type="ECO:0000256" key="2">
    <source>
        <dbReference type="ARBA" id="ARBA00022525"/>
    </source>
</evidence>
<accession>A0AAX3UD74</accession>
<evidence type="ECO:0000256" key="1">
    <source>
        <dbReference type="ARBA" id="ARBA00022512"/>
    </source>
</evidence>
<keyword evidence="6" id="KW-0812">Transmembrane</keyword>
<evidence type="ECO:0000256" key="6">
    <source>
        <dbReference type="SAM" id="Phobius"/>
    </source>
</evidence>
<evidence type="ECO:0000313" key="9">
    <source>
        <dbReference type="EMBL" id="WGO85612.1"/>
    </source>
</evidence>
<reference evidence="8 10" key="1">
    <citation type="submission" date="2016-10" db="EMBL/GenBank/DDBJ databases">
        <authorList>
            <person name="Varghese N."/>
            <person name="Submissions S."/>
        </authorList>
    </citation>
    <scope>NUCLEOTIDE SEQUENCE [LARGE SCALE GENOMIC DNA]</scope>
    <source>
        <strain evidence="8 10">ATCC 43761</strain>
    </source>
</reference>
<feature type="region of interest" description="Disordered" evidence="5">
    <location>
        <begin position="1"/>
        <end position="23"/>
    </location>
</feature>
<evidence type="ECO:0000259" key="7">
    <source>
        <dbReference type="PROSITE" id="PS50847"/>
    </source>
</evidence>
<keyword evidence="2" id="KW-0964">Secreted</keyword>
<dbReference type="EMBL" id="FMXC01000010">
    <property type="protein sequence ID" value="SDA52674.1"/>
    <property type="molecule type" value="Genomic_DNA"/>
</dbReference>
<keyword evidence="6" id="KW-0472">Membrane</keyword>
<evidence type="ECO:0000256" key="4">
    <source>
        <dbReference type="ARBA" id="ARBA00023088"/>
    </source>
</evidence>
<sequence length="50" mass="5310">MIEKGQDEEALPETGEKEHSKAGMILASLAAALGLTGLLGTSKKRKKEDK</sequence>
<dbReference type="Proteomes" id="UP001242513">
    <property type="component" value="Chromosome"/>
</dbReference>
<keyword evidence="6" id="KW-1133">Transmembrane helix</keyword>
<name>A0AAX3UD74_9LACO</name>
<evidence type="ECO:0000313" key="11">
    <source>
        <dbReference type="Proteomes" id="UP001242513"/>
    </source>
</evidence>